<dbReference type="SUPFAM" id="SSF52821">
    <property type="entry name" value="Rhodanese/Cell cycle control phosphatase"/>
    <property type="match status" value="1"/>
</dbReference>
<reference evidence="4 5" key="1">
    <citation type="journal article" date="2011" name="Proc. Natl. Acad. Sci. U.S.A.">
        <title>Comparative genomics of xylose-fermenting fungi for enhanced biofuel production.</title>
        <authorList>
            <person name="Wohlbach D.J."/>
            <person name="Kuo A."/>
            <person name="Sato T.K."/>
            <person name="Potts K.M."/>
            <person name="Salamov A.A."/>
            <person name="LaButti K.M."/>
            <person name="Sun H."/>
            <person name="Clum A."/>
            <person name="Pangilinan J.L."/>
            <person name="Lindquist E.A."/>
            <person name="Lucas S."/>
            <person name="Lapidus A."/>
            <person name="Jin M."/>
            <person name="Gunawan C."/>
            <person name="Balan V."/>
            <person name="Dale B.E."/>
            <person name="Jeffries T.W."/>
            <person name="Zinkel R."/>
            <person name="Barry K.W."/>
            <person name="Grigoriev I.V."/>
            <person name="Gasch A.P."/>
        </authorList>
    </citation>
    <scope>NUCLEOTIDE SEQUENCE [LARGE SCALE GENOMIC DNA]</scope>
    <source>
        <strain evidence="5">NRRL Y-27907 / 11-Y1</strain>
    </source>
</reference>
<dbReference type="PROSITE" id="PS50056">
    <property type="entry name" value="TYR_PHOSPHATASE_2"/>
    <property type="match status" value="1"/>
</dbReference>
<dbReference type="SMART" id="SM00194">
    <property type="entry name" value="PTPc"/>
    <property type="match status" value="1"/>
</dbReference>
<dbReference type="InterPro" id="IPR016130">
    <property type="entry name" value="Tyr_Pase_AS"/>
</dbReference>
<accession>G3AH95</accession>
<organism evidence="5">
    <name type="scientific">Spathaspora passalidarum (strain NRRL Y-27907 / 11-Y1)</name>
    <dbReference type="NCBI Taxonomy" id="619300"/>
    <lineage>
        <taxon>Eukaryota</taxon>
        <taxon>Fungi</taxon>
        <taxon>Dikarya</taxon>
        <taxon>Ascomycota</taxon>
        <taxon>Saccharomycotina</taxon>
        <taxon>Pichiomycetes</taxon>
        <taxon>Debaryomycetaceae</taxon>
        <taxon>Spathaspora</taxon>
    </lineage>
</organism>
<sequence length="515" mass="59274">MAFMSQPITSSLTTTTSTLRLPVLSSCSRSFSPSSATFTYLPVSIKLQDPSTLELSDYQIIFDVRPFKQYSKSRIHTLVDLCIPTTLLKRKSLDLIEILKNFVNVPKDIKDLILAKLIEEAPSTKIKVLIYDSNSKGDSVSYSLYQTCLRFESYADKFEVFMLNGGIQNVNSDLIEENKINTNIHNLNGLVLPSPDKTSFNSIIKKETNISSRYHHQNLSLPKLSQHPNWLKFVVHKDHPTLLQHFIDLFIKIETLERNRLTRLTSPDFIASSPPCCSPCRNISFTLPRGIEYGYKNRYNNIWPYEHSRVKLDSKGDDYFNGNYIDVNPIIHNQFKYIATQNPLASTVDDFWTTVLQQEVDLIINLENKPSNYFNHPAITSCETIESNSSYTVTKINNKIFHLHYSNWPDFGIPNFNTLIEFIELKNDLFDKHGLSNKVLVHCSAGCGRTGVFITIDSLIQGWLNNRTAIISEESDLIFRLIMHERRQRISMVQNLDQFIVCYQLFLHYLSQQQS</sequence>
<dbReference type="OrthoDB" id="6058203at2759"/>
<dbReference type="SMART" id="SM00404">
    <property type="entry name" value="PTPc_motif"/>
    <property type="match status" value="1"/>
</dbReference>
<dbReference type="AlphaFoldDB" id="G3AH95"/>
<dbReference type="SUPFAM" id="SSF52799">
    <property type="entry name" value="(Phosphotyrosine protein) phosphatases II"/>
    <property type="match status" value="1"/>
</dbReference>
<dbReference type="InterPro" id="IPR000387">
    <property type="entry name" value="Tyr_Pase_dom"/>
</dbReference>
<dbReference type="GeneID" id="18871234"/>
<dbReference type="EMBL" id="GL996499">
    <property type="protein sequence ID" value="EGW35525.1"/>
    <property type="molecule type" value="Genomic_DNA"/>
</dbReference>
<dbReference type="HOGENOM" id="CLU_001645_11_1_1"/>
<proteinExistence type="inferred from homology"/>
<dbReference type="PANTHER" id="PTHR19134">
    <property type="entry name" value="RECEPTOR-TYPE TYROSINE-PROTEIN PHOSPHATASE"/>
    <property type="match status" value="1"/>
</dbReference>
<evidence type="ECO:0000313" key="5">
    <source>
        <dbReference type="Proteomes" id="UP000000709"/>
    </source>
</evidence>
<protein>
    <submittedName>
        <fullName evidence="4">Uncharacterized protein</fullName>
    </submittedName>
</protein>
<dbReference type="InterPro" id="IPR003595">
    <property type="entry name" value="Tyr_Pase_cat"/>
</dbReference>
<name>G3AH95_SPAPN</name>
<dbReference type="PROSITE" id="PS00383">
    <property type="entry name" value="TYR_PHOSPHATASE_1"/>
    <property type="match status" value="1"/>
</dbReference>
<dbReference type="InterPro" id="IPR036873">
    <property type="entry name" value="Rhodanese-like_dom_sf"/>
</dbReference>
<dbReference type="InterPro" id="IPR029021">
    <property type="entry name" value="Prot-tyrosine_phosphatase-like"/>
</dbReference>
<evidence type="ECO:0000313" key="4">
    <source>
        <dbReference type="EMBL" id="EGW35525.1"/>
    </source>
</evidence>
<dbReference type="eggNOG" id="KOG4228">
    <property type="taxonomic scope" value="Eukaryota"/>
</dbReference>
<dbReference type="Proteomes" id="UP000000709">
    <property type="component" value="Unassembled WGS sequence"/>
</dbReference>
<dbReference type="Pfam" id="PF00102">
    <property type="entry name" value="Y_phosphatase"/>
    <property type="match status" value="1"/>
</dbReference>
<dbReference type="PANTHER" id="PTHR19134:SF561">
    <property type="entry name" value="PROTEIN TYROSINE PHOSPHATASE 36E, ISOFORM A"/>
    <property type="match status" value="1"/>
</dbReference>
<dbReference type="Gene3D" id="3.40.250.10">
    <property type="entry name" value="Rhodanese-like domain"/>
    <property type="match status" value="1"/>
</dbReference>
<evidence type="ECO:0000256" key="1">
    <source>
        <dbReference type="ARBA" id="ARBA00009649"/>
    </source>
</evidence>
<feature type="domain" description="Tyrosine specific protein phosphatases" evidence="3">
    <location>
        <begin position="420"/>
        <end position="500"/>
    </location>
</feature>
<dbReference type="RefSeq" id="XP_007372937.1">
    <property type="nucleotide sequence ID" value="XM_007372875.1"/>
</dbReference>
<dbReference type="InParanoid" id="G3AH95"/>
<dbReference type="InterPro" id="IPR000242">
    <property type="entry name" value="PTP_cat"/>
</dbReference>
<evidence type="ECO:0000259" key="2">
    <source>
        <dbReference type="PROSITE" id="PS50055"/>
    </source>
</evidence>
<dbReference type="PROSITE" id="PS50055">
    <property type="entry name" value="TYR_PHOSPHATASE_PTP"/>
    <property type="match status" value="1"/>
</dbReference>
<keyword evidence="5" id="KW-1185">Reference proteome</keyword>
<evidence type="ECO:0000259" key="3">
    <source>
        <dbReference type="PROSITE" id="PS50056"/>
    </source>
</evidence>
<gene>
    <name evidence="4" type="ORF">SPAPADRAFT_48511</name>
</gene>
<dbReference type="FunCoup" id="G3AH95">
    <property type="interactions" value="80"/>
</dbReference>
<dbReference type="GO" id="GO:0004725">
    <property type="term" value="F:protein tyrosine phosphatase activity"/>
    <property type="evidence" value="ECO:0007669"/>
    <property type="project" value="InterPro"/>
</dbReference>
<dbReference type="STRING" id="619300.G3AH95"/>
<dbReference type="InterPro" id="IPR050348">
    <property type="entry name" value="Protein-Tyr_Phosphatase"/>
</dbReference>
<comment type="similarity">
    <text evidence="1">Belongs to the protein-tyrosine phosphatase family. Non-receptor class subfamily.</text>
</comment>
<dbReference type="KEGG" id="spaa:SPAPADRAFT_48511"/>
<dbReference type="Gene3D" id="3.90.190.10">
    <property type="entry name" value="Protein tyrosine phosphatase superfamily"/>
    <property type="match status" value="1"/>
</dbReference>
<dbReference type="PRINTS" id="PR00700">
    <property type="entry name" value="PRTYPHPHTASE"/>
</dbReference>
<feature type="domain" description="Tyrosine-protein phosphatase" evidence="2">
    <location>
        <begin position="296"/>
        <end position="509"/>
    </location>
</feature>